<evidence type="ECO:0000313" key="3">
    <source>
        <dbReference type="Proteomes" id="UP001307849"/>
    </source>
</evidence>
<feature type="coiled-coil region" evidence="1">
    <location>
        <begin position="3"/>
        <end position="37"/>
    </location>
</feature>
<sequence>MSFSEFNLQVQQLEDELKETENHIKKLETEQNNQITKFQIEYKTRLERASANLRQFTEYIREVDSLLLEEYSVDYEESELEEYLNLSENIIISLNKTVGQSFRALRNHLINSRKQLGQEEERAAEGSTARIDILNYKIANTQTDIRNQRRKRETIIKGSIKKKEDIVHQRARLQIDLDNLMKLVPGLRRSKNTTLDAANKSAIMVGIGMIISRSLPGLGYGMCVAGLGINVLSGRNASEIQDNLKATGNSILRTAREISRLNVEIEDSISKTSHLVVDLKRFEGLARQVDVLSEKSKSLNWISRQHIGKIVAAKESILAGENKITELGVEIKDLGYAGTREKLPQTLEIVIGKLGEGTSKLGGDFDSSEINDILLMVEEVKLDTGNVLSILNSD</sequence>
<proteinExistence type="predicted"/>
<name>A0AAN8RL03_9PEZI</name>
<organism evidence="2 3">
    <name type="scientific">Arthrobotrys conoides</name>
    <dbReference type="NCBI Taxonomy" id="74498"/>
    <lineage>
        <taxon>Eukaryota</taxon>
        <taxon>Fungi</taxon>
        <taxon>Dikarya</taxon>
        <taxon>Ascomycota</taxon>
        <taxon>Pezizomycotina</taxon>
        <taxon>Orbiliomycetes</taxon>
        <taxon>Orbiliales</taxon>
        <taxon>Orbiliaceae</taxon>
        <taxon>Arthrobotrys</taxon>
    </lineage>
</organism>
<reference evidence="2 3" key="1">
    <citation type="submission" date="2019-10" db="EMBL/GenBank/DDBJ databases">
        <authorList>
            <person name="Palmer J.M."/>
        </authorList>
    </citation>
    <scope>NUCLEOTIDE SEQUENCE [LARGE SCALE GENOMIC DNA]</scope>
    <source>
        <strain evidence="2 3">TWF506</strain>
    </source>
</reference>
<evidence type="ECO:0000256" key="1">
    <source>
        <dbReference type="SAM" id="Coils"/>
    </source>
</evidence>
<dbReference type="EMBL" id="JAVHJM010000011">
    <property type="protein sequence ID" value="KAK6502633.1"/>
    <property type="molecule type" value="Genomic_DNA"/>
</dbReference>
<accession>A0AAN8RL03</accession>
<keyword evidence="3" id="KW-1185">Reference proteome</keyword>
<dbReference type="AlphaFoldDB" id="A0AAN8RL03"/>
<gene>
    <name evidence="2" type="ORF">TWF506_003213</name>
</gene>
<dbReference type="Proteomes" id="UP001307849">
    <property type="component" value="Unassembled WGS sequence"/>
</dbReference>
<evidence type="ECO:0000313" key="2">
    <source>
        <dbReference type="EMBL" id="KAK6502633.1"/>
    </source>
</evidence>
<protein>
    <submittedName>
        <fullName evidence="2">Uncharacterized protein</fullName>
    </submittedName>
</protein>
<comment type="caution">
    <text evidence="2">The sequence shown here is derived from an EMBL/GenBank/DDBJ whole genome shotgun (WGS) entry which is preliminary data.</text>
</comment>
<keyword evidence="1" id="KW-0175">Coiled coil</keyword>